<keyword evidence="6" id="KW-0732">Signal</keyword>
<reference evidence="8" key="1">
    <citation type="journal article" date="2020" name="Stud. Mycol.">
        <title>101 Dothideomycetes genomes: a test case for predicting lifestyles and emergence of pathogens.</title>
        <authorList>
            <person name="Haridas S."/>
            <person name="Albert R."/>
            <person name="Binder M."/>
            <person name="Bloem J."/>
            <person name="Labutti K."/>
            <person name="Salamov A."/>
            <person name="Andreopoulos B."/>
            <person name="Baker S."/>
            <person name="Barry K."/>
            <person name="Bills G."/>
            <person name="Bluhm B."/>
            <person name="Cannon C."/>
            <person name="Castanera R."/>
            <person name="Culley D."/>
            <person name="Daum C."/>
            <person name="Ezra D."/>
            <person name="Gonzalez J."/>
            <person name="Henrissat B."/>
            <person name="Kuo A."/>
            <person name="Liang C."/>
            <person name="Lipzen A."/>
            <person name="Lutzoni F."/>
            <person name="Magnuson J."/>
            <person name="Mondo S."/>
            <person name="Nolan M."/>
            <person name="Ohm R."/>
            <person name="Pangilinan J."/>
            <person name="Park H.-J."/>
            <person name="Ramirez L."/>
            <person name="Alfaro M."/>
            <person name="Sun H."/>
            <person name="Tritt A."/>
            <person name="Yoshinaga Y."/>
            <person name="Zwiers L.-H."/>
            <person name="Turgeon B."/>
            <person name="Goodwin S."/>
            <person name="Spatafora J."/>
            <person name="Crous P."/>
            <person name="Grigoriev I."/>
        </authorList>
    </citation>
    <scope>NUCLEOTIDE SEQUENCE</scope>
    <source>
        <strain evidence="8">CBS 123094</strain>
    </source>
</reference>
<dbReference type="GO" id="GO:0004497">
    <property type="term" value="F:monooxygenase activity"/>
    <property type="evidence" value="ECO:0007669"/>
    <property type="project" value="UniProtKB-KW"/>
</dbReference>
<evidence type="ECO:0000256" key="4">
    <source>
        <dbReference type="ARBA" id="ARBA00023157"/>
    </source>
</evidence>
<dbReference type="OrthoDB" id="4849160at2759"/>
<feature type="compositionally biased region" description="Low complexity" evidence="5">
    <location>
        <begin position="299"/>
        <end position="312"/>
    </location>
</feature>
<dbReference type="PANTHER" id="PTHR33353:SF34">
    <property type="entry name" value="ENDO-BETA-1,4-GLUCANASE D"/>
    <property type="match status" value="1"/>
</dbReference>
<dbReference type="Pfam" id="PF03443">
    <property type="entry name" value="AA9"/>
    <property type="match status" value="1"/>
</dbReference>
<proteinExistence type="predicted"/>
<dbReference type="Gene3D" id="2.70.50.70">
    <property type="match status" value="1"/>
</dbReference>
<gene>
    <name evidence="8" type="ORF">P154DRAFT_542293</name>
</gene>
<organism evidence="8 9">
    <name type="scientific">Amniculicola lignicola CBS 123094</name>
    <dbReference type="NCBI Taxonomy" id="1392246"/>
    <lineage>
        <taxon>Eukaryota</taxon>
        <taxon>Fungi</taxon>
        <taxon>Dikarya</taxon>
        <taxon>Ascomycota</taxon>
        <taxon>Pezizomycotina</taxon>
        <taxon>Dothideomycetes</taxon>
        <taxon>Pleosporomycetidae</taxon>
        <taxon>Pleosporales</taxon>
        <taxon>Amniculicolaceae</taxon>
        <taxon>Amniculicola</taxon>
    </lineage>
</organism>
<evidence type="ECO:0000256" key="1">
    <source>
        <dbReference type="ARBA" id="ARBA00001973"/>
    </source>
</evidence>
<evidence type="ECO:0000259" key="7">
    <source>
        <dbReference type="Pfam" id="PF03443"/>
    </source>
</evidence>
<dbReference type="PANTHER" id="PTHR33353">
    <property type="entry name" value="PUTATIVE (AFU_ORTHOLOGUE AFUA_1G12560)-RELATED"/>
    <property type="match status" value="1"/>
</dbReference>
<keyword evidence="3" id="KW-0964">Secreted</keyword>
<sequence>MSGIISKLAVVGAFATSALAHGTVQSFVTDGKWNRGYLLQDYYTIKNGQTAPATAGWYAEDLDNGFVDGSSYAKPDIICHINAKAATSSATVAAGGTVEFQWTAWPESHMGPVITYVANCGDDCSTVDKETLKFVKIDEAGYDADTKTWASVAMIATNNTWTTTVPSTLAAGKYVFRHEIIALHGAGSTNGAQNYPQCMNIEVTGSGTESPEGTLGTELYKNTDAGILVNVYSGLTSYEIPGPALMGGATSTTPTTPASSSTPVASSTPAESSAPAESATPTATGTPISKPVSSTVPEASAAPSATGAASMAEESTHESVSPDRGIFTQKQRIGTKH</sequence>
<keyword evidence="8" id="KW-0560">Oxidoreductase</keyword>
<evidence type="ECO:0000256" key="2">
    <source>
        <dbReference type="ARBA" id="ARBA00004613"/>
    </source>
</evidence>
<evidence type="ECO:0000313" key="9">
    <source>
        <dbReference type="Proteomes" id="UP000799779"/>
    </source>
</evidence>
<dbReference type="AlphaFoldDB" id="A0A6A5WXB9"/>
<dbReference type="CDD" id="cd21175">
    <property type="entry name" value="LPMO_AA9"/>
    <property type="match status" value="1"/>
</dbReference>
<dbReference type="InterPro" id="IPR005103">
    <property type="entry name" value="AA9_LPMO"/>
</dbReference>
<protein>
    <submittedName>
        <fullName evidence="8">Lytic polysaccharide monooxygenase</fullName>
    </submittedName>
</protein>
<feature type="compositionally biased region" description="Low complexity" evidence="5">
    <location>
        <begin position="249"/>
        <end position="287"/>
    </location>
</feature>
<comment type="subcellular location">
    <subcellularLocation>
        <location evidence="2">Secreted</location>
    </subcellularLocation>
</comment>
<feature type="region of interest" description="Disordered" evidence="5">
    <location>
        <begin position="246"/>
        <end position="337"/>
    </location>
</feature>
<dbReference type="Proteomes" id="UP000799779">
    <property type="component" value="Unassembled WGS sequence"/>
</dbReference>
<dbReference type="GO" id="GO:0005576">
    <property type="term" value="C:extracellular region"/>
    <property type="evidence" value="ECO:0007669"/>
    <property type="project" value="UniProtKB-SubCell"/>
</dbReference>
<feature type="signal peptide" evidence="6">
    <location>
        <begin position="1"/>
        <end position="20"/>
    </location>
</feature>
<dbReference type="EMBL" id="ML977560">
    <property type="protein sequence ID" value="KAF2006390.1"/>
    <property type="molecule type" value="Genomic_DNA"/>
</dbReference>
<evidence type="ECO:0000256" key="5">
    <source>
        <dbReference type="SAM" id="MobiDB-lite"/>
    </source>
</evidence>
<comment type="cofactor">
    <cofactor evidence="1">
        <name>Cu(2+)</name>
        <dbReference type="ChEBI" id="CHEBI:29036"/>
    </cofactor>
</comment>
<evidence type="ECO:0000313" key="8">
    <source>
        <dbReference type="EMBL" id="KAF2006390.1"/>
    </source>
</evidence>
<feature type="compositionally biased region" description="Polar residues" evidence="5">
    <location>
        <begin position="328"/>
        <end position="337"/>
    </location>
</feature>
<keyword evidence="4" id="KW-1015">Disulfide bond</keyword>
<feature type="chain" id="PRO_5025556143" evidence="6">
    <location>
        <begin position="21"/>
        <end position="337"/>
    </location>
</feature>
<name>A0A6A5WXB9_9PLEO</name>
<keyword evidence="9" id="KW-1185">Reference proteome</keyword>
<dbReference type="InterPro" id="IPR049892">
    <property type="entry name" value="AA9"/>
</dbReference>
<accession>A0A6A5WXB9</accession>
<feature type="domain" description="Auxiliary Activity family 9 catalytic" evidence="7">
    <location>
        <begin position="21"/>
        <end position="235"/>
    </location>
</feature>
<evidence type="ECO:0000256" key="6">
    <source>
        <dbReference type="SAM" id="SignalP"/>
    </source>
</evidence>
<evidence type="ECO:0000256" key="3">
    <source>
        <dbReference type="ARBA" id="ARBA00022525"/>
    </source>
</evidence>
<keyword evidence="8" id="KW-0503">Monooxygenase</keyword>